<dbReference type="Pfam" id="PF01202">
    <property type="entry name" value="SKI"/>
    <property type="match status" value="1"/>
</dbReference>
<evidence type="ECO:0000313" key="1">
    <source>
        <dbReference type="EMBL" id="ALB22453.1"/>
    </source>
</evidence>
<protein>
    <submittedName>
        <fullName evidence="1">Guanylate kinase family protein</fullName>
    </submittedName>
</protein>
<keyword evidence="1" id="KW-0808">Transferase</keyword>
<dbReference type="RefSeq" id="WP_017378277.1">
    <property type="nucleotide sequence ID" value="NZ_CP012508.1"/>
</dbReference>
<dbReference type="Gene3D" id="3.40.50.300">
    <property type="entry name" value="P-loop containing nucleotide triphosphate hydrolases"/>
    <property type="match status" value="1"/>
</dbReference>
<proteinExistence type="predicted"/>
<dbReference type="AlphaFoldDB" id="A0A1L6TAX6"/>
<gene>
    <name evidence="1" type="ORF">KU39_1271</name>
</gene>
<sequence>MLIILYGAPGVGKSYICQWLAKRYALYCYDADIHLTQQMRQCINNRQPFSQTMRDAFFTQVIRHIQRYLKQYHTVVMAQAISQKKNREQLRRAFPDARFVHINTSAQLQLERLESRGDWVTADWVDKLIAVQEPANIEHDHISNNHDTSHLEQQFSQLFKQWDCLQYQAGSVK</sequence>
<dbReference type="InterPro" id="IPR031322">
    <property type="entry name" value="Shikimate/glucono_kinase"/>
</dbReference>
<dbReference type="EMBL" id="CP012508">
    <property type="protein sequence ID" value="ALB22453.1"/>
    <property type="molecule type" value="Genomic_DNA"/>
</dbReference>
<dbReference type="SUPFAM" id="SSF52540">
    <property type="entry name" value="P-loop containing nucleoside triphosphate hydrolases"/>
    <property type="match status" value="1"/>
</dbReference>
<dbReference type="InterPro" id="IPR027417">
    <property type="entry name" value="P-loop_NTPase"/>
</dbReference>
<name>A0A1L6TAX6_PISSA</name>
<evidence type="ECO:0000313" key="2">
    <source>
        <dbReference type="Proteomes" id="UP000029558"/>
    </source>
</evidence>
<organism evidence="1 2">
    <name type="scientific">Piscirickettsia salmonis</name>
    <dbReference type="NCBI Taxonomy" id="1238"/>
    <lineage>
        <taxon>Bacteria</taxon>
        <taxon>Pseudomonadati</taxon>
        <taxon>Pseudomonadota</taxon>
        <taxon>Gammaproteobacteria</taxon>
        <taxon>Thiotrichales</taxon>
        <taxon>Piscirickettsiaceae</taxon>
        <taxon>Piscirickettsia</taxon>
    </lineage>
</organism>
<dbReference type="Proteomes" id="UP000029558">
    <property type="component" value="Chromosome"/>
</dbReference>
<dbReference type="GO" id="GO:0016301">
    <property type="term" value="F:kinase activity"/>
    <property type="evidence" value="ECO:0007669"/>
    <property type="project" value="UniProtKB-KW"/>
</dbReference>
<accession>A0A1L6TAX6</accession>
<dbReference type="OrthoDB" id="5646444at2"/>
<reference evidence="1 2" key="1">
    <citation type="journal article" date="2014" name="Genome Announc.">
        <title>Comparative Genome Analysis of Two Isolates of the Fish Pathogen Piscirickettsia salmonis from Different Hosts Reveals Major Differences in Virulence-Associated Secretion Systems.</title>
        <authorList>
            <person name="Bohle H."/>
            <person name="Henriquez P."/>
            <person name="Grothusen H."/>
            <person name="Navas E."/>
            <person name="Sandoval A."/>
            <person name="Bustamante F."/>
            <person name="Bustos P."/>
            <person name="Mancilla M."/>
        </authorList>
    </citation>
    <scope>NUCLEOTIDE SEQUENCE [LARGE SCALE GENOMIC DNA]</scope>
    <source>
        <strain evidence="2">B1-32597</strain>
    </source>
</reference>
<keyword evidence="1" id="KW-0418">Kinase</keyword>